<keyword evidence="4" id="KW-0804">Transcription</keyword>
<dbReference type="PANTHER" id="PTHR30537:SF74">
    <property type="entry name" value="HTH-TYPE TRANSCRIPTIONAL REGULATOR TRPI"/>
    <property type="match status" value="1"/>
</dbReference>
<dbReference type="EMBL" id="FNVQ01000005">
    <property type="protein sequence ID" value="SEG81699.1"/>
    <property type="molecule type" value="Genomic_DNA"/>
</dbReference>
<dbReference type="SUPFAM" id="SSF46785">
    <property type="entry name" value="Winged helix' DNA-binding domain"/>
    <property type="match status" value="1"/>
</dbReference>
<evidence type="ECO:0000313" key="7">
    <source>
        <dbReference type="Proteomes" id="UP000236745"/>
    </source>
</evidence>
<dbReference type="PRINTS" id="PR00039">
    <property type="entry name" value="HTHLYSR"/>
</dbReference>
<dbReference type="Gene3D" id="3.40.190.10">
    <property type="entry name" value="Periplasmic binding protein-like II"/>
    <property type="match status" value="2"/>
</dbReference>
<feature type="domain" description="HTH lysR-type" evidence="5">
    <location>
        <begin position="5"/>
        <end position="62"/>
    </location>
</feature>
<keyword evidence="3" id="KW-0238">DNA-binding</keyword>
<dbReference type="GO" id="GO:0006351">
    <property type="term" value="P:DNA-templated transcription"/>
    <property type="evidence" value="ECO:0007669"/>
    <property type="project" value="TreeGrafter"/>
</dbReference>
<dbReference type="InterPro" id="IPR058163">
    <property type="entry name" value="LysR-type_TF_proteobact-type"/>
</dbReference>
<dbReference type="Pfam" id="PF03466">
    <property type="entry name" value="LysR_substrate"/>
    <property type="match status" value="1"/>
</dbReference>
<sequence>MHHYPSITALRAFEAVARLGSVTSAAREMNLTRSAISRQIAGLEESLGFPLTYRSGRNIGLTIQGQRYAGEVRRSLQILLAAARWETGPDITGRLIISCIPGLATYWLCHHIGEFQRLFPKLELDLRSPRTPDDTSNEDVDLFISYGDGHWPNMNVRRFMSLQLFPICSPQFLNRTEGLKSPTDLPNFTLLHLANQTNWRVWLAAVGAQNAQLQGGITFSDAHFVQSAAIAGQGIALGDNMLSGDALARGLVVMPFDISIDAPKAYYFVTSPEKTDRPDVQAFVRWLEDKFAAEKRNWRRKGAGIIG</sequence>
<evidence type="ECO:0000256" key="1">
    <source>
        <dbReference type="ARBA" id="ARBA00009437"/>
    </source>
</evidence>
<organism evidence="6 7">
    <name type="scientific">Marinobacterium lutimaris</name>
    <dbReference type="NCBI Taxonomy" id="568106"/>
    <lineage>
        <taxon>Bacteria</taxon>
        <taxon>Pseudomonadati</taxon>
        <taxon>Pseudomonadota</taxon>
        <taxon>Gammaproteobacteria</taxon>
        <taxon>Oceanospirillales</taxon>
        <taxon>Oceanospirillaceae</taxon>
        <taxon>Marinobacterium</taxon>
    </lineage>
</organism>
<dbReference type="Pfam" id="PF00126">
    <property type="entry name" value="HTH_1"/>
    <property type="match status" value="1"/>
</dbReference>
<dbReference type="PANTHER" id="PTHR30537">
    <property type="entry name" value="HTH-TYPE TRANSCRIPTIONAL REGULATOR"/>
    <property type="match status" value="1"/>
</dbReference>
<dbReference type="CDD" id="cd08432">
    <property type="entry name" value="PBP2_GcdR_TrpI_HvrB_AmpR_like"/>
    <property type="match status" value="1"/>
</dbReference>
<comment type="similarity">
    <text evidence="1">Belongs to the LysR transcriptional regulatory family.</text>
</comment>
<dbReference type="OrthoDB" id="6787458at2"/>
<protein>
    <submittedName>
        <fullName evidence="6">LysR family transcriptional regulator, glycine cleavage system transcriptional activator</fullName>
    </submittedName>
</protein>
<evidence type="ECO:0000256" key="3">
    <source>
        <dbReference type="ARBA" id="ARBA00023125"/>
    </source>
</evidence>
<reference evidence="6 7" key="1">
    <citation type="submission" date="2016-10" db="EMBL/GenBank/DDBJ databases">
        <authorList>
            <person name="de Groot N.N."/>
        </authorList>
    </citation>
    <scope>NUCLEOTIDE SEQUENCE [LARGE SCALE GENOMIC DNA]</scope>
    <source>
        <strain evidence="6 7">DSM 22012</strain>
    </source>
</reference>
<dbReference type="RefSeq" id="WP_104005068.1">
    <property type="nucleotide sequence ID" value="NZ_FNVQ01000005.1"/>
</dbReference>
<dbReference type="AlphaFoldDB" id="A0A1H6D905"/>
<dbReference type="GO" id="GO:0043565">
    <property type="term" value="F:sequence-specific DNA binding"/>
    <property type="evidence" value="ECO:0007669"/>
    <property type="project" value="TreeGrafter"/>
</dbReference>
<gene>
    <name evidence="6" type="ORF">SAMN05444390_105244</name>
</gene>
<dbReference type="InterPro" id="IPR005119">
    <property type="entry name" value="LysR_subst-bd"/>
</dbReference>
<evidence type="ECO:0000259" key="5">
    <source>
        <dbReference type="PROSITE" id="PS50931"/>
    </source>
</evidence>
<dbReference type="Gene3D" id="1.10.10.10">
    <property type="entry name" value="Winged helix-like DNA-binding domain superfamily/Winged helix DNA-binding domain"/>
    <property type="match status" value="1"/>
</dbReference>
<keyword evidence="7" id="KW-1185">Reference proteome</keyword>
<accession>A0A1H6D905</accession>
<dbReference type="GO" id="GO:0003700">
    <property type="term" value="F:DNA-binding transcription factor activity"/>
    <property type="evidence" value="ECO:0007669"/>
    <property type="project" value="InterPro"/>
</dbReference>
<dbReference type="InterPro" id="IPR036390">
    <property type="entry name" value="WH_DNA-bd_sf"/>
</dbReference>
<name>A0A1H6D905_9GAMM</name>
<dbReference type="InterPro" id="IPR000847">
    <property type="entry name" value="LysR_HTH_N"/>
</dbReference>
<dbReference type="Proteomes" id="UP000236745">
    <property type="component" value="Unassembled WGS sequence"/>
</dbReference>
<evidence type="ECO:0000256" key="2">
    <source>
        <dbReference type="ARBA" id="ARBA00023015"/>
    </source>
</evidence>
<proteinExistence type="inferred from homology"/>
<dbReference type="PROSITE" id="PS50931">
    <property type="entry name" value="HTH_LYSR"/>
    <property type="match status" value="1"/>
</dbReference>
<keyword evidence="2" id="KW-0805">Transcription regulation</keyword>
<evidence type="ECO:0000256" key="4">
    <source>
        <dbReference type="ARBA" id="ARBA00023163"/>
    </source>
</evidence>
<dbReference type="FunFam" id="1.10.10.10:FF:000001">
    <property type="entry name" value="LysR family transcriptional regulator"/>
    <property type="match status" value="1"/>
</dbReference>
<evidence type="ECO:0000313" key="6">
    <source>
        <dbReference type="EMBL" id="SEG81699.1"/>
    </source>
</evidence>
<dbReference type="InterPro" id="IPR036388">
    <property type="entry name" value="WH-like_DNA-bd_sf"/>
</dbReference>
<dbReference type="SUPFAM" id="SSF53850">
    <property type="entry name" value="Periplasmic binding protein-like II"/>
    <property type="match status" value="1"/>
</dbReference>